<evidence type="ECO:0000256" key="3">
    <source>
        <dbReference type="ARBA" id="ARBA00023212"/>
    </source>
</evidence>
<feature type="region of interest" description="Disordered" evidence="7">
    <location>
        <begin position="783"/>
        <end position="804"/>
    </location>
</feature>
<dbReference type="Proteomes" id="UP001314263">
    <property type="component" value="Unassembled WGS sequence"/>
</dbReference>
<feature type="region of interest" description="Disordered" evidence="7">
    <location>
        <begin position="699"/>
        <end position="732"/>
    </location>
</feature>
<evidence type="ECO:0000259" key="8">
    <source>
        <dbReference type="Pfam" id="PF14738"/>
    </source>
</evidence>
<evidence type="ECO:0000256" key="7">
    <source>
        <dbReference type="SAM" id="MobiDB-lite"/>
    </source>
</evidence>
<sequence>MQLGRRYDPLYDPLYRTSDSREAEYLENEGSPPDKHQKLPSYRNMFSALPERYPSNSLRSQSLEIARQAQLDRERSPLRTSSASPSRSARSAKIRRAATSPKKPATSPALGRSASTQTPKRGVPKAGSSPLKSGGSGEQYLVTLDHAKLKAVFEQALPPLSDASSLTLRKQLMEAWEVAEWEGREAQIRALQEAQLKEFEVTIKAKHAQAEGIISERLSARWAGKQGNTATAIARVEQQAARKAQQLTRVKQRDGRRIAGANSGAPEGIMGGVGLQGHAMFSTRRDFNVQADLATPPDSAASASGAASFGIQAYRSAAQTAQAALPHVGRRELAYIGHLDRVHQSIMAEKEARSSSAVSAAGEHPRDTQADILVVDNETLAQEQAEQELAAAAADEMLNAPASPAGGWAEARPDSPAAKLAAELARLPSESIIAEQLGEEEEEMSAQSFQDRLAEEPLSERASSALVHSHDNGGVAADGTPPAGAHSDARGSFGEPSHAVTAAVAAEVTIMTQELLNEALHTEQLNYAEHLTDAREVHREGSAFGEAQGAAAGGTPDRSPQANGGMANADVAAVQAVIESLLTTEAISAAAAHEAADMQPSDAAVAGQGDKGVMDSNITASEQQTLADLALAGGAAAIDGITGYLSHDDAGDTAHAHAVVENSASKMRTSVTLDSLISGTYGTKEMPQGVSTAANVEAVGEDSGPSDHTSDEEQEGLLQSQSTDAAEHAEVPQDSLISAAPSPAVAEQPRTDGSSASTIPQVMHLAGHNAALHVKSRVGTEEPEVARHEGKTAYEDSVPPSTPVFESQLEPGSLAHGFSVEAEPALAEPALNVPTDAAAAAEEAEEAEAKISINLQPRLEWRVNAEITLQQPDAAPEPQRDEPTEKPDVTNADGSAASMGAESSYGVGVDAAYVQLSGEAVEAEAAG</sequence>
<dbReference type="InterPro" id="IPR032840">
    <property type="entry name" value="CFAP91_dom"/>
</dbReference>
<protein>
    <recommendedName>
        <fullName evidence="6">Cilia- and flagella-associated protein 91</fullName>
    </recommendedName>
</protein>
<feature type="compositionally biased region" description="Basic and acidic residues" evidence="7">
    <location>
        <begin position="878"/>
        <end position="888"/>
    </location>
</feature>
<comment type="similarity">
    <text evidence="5">Belongs to the CFAP91 family.</text>
</comment>
<organism evidence="9 10">
    <name type="scientific">Coccomyxa viridis</name>
    <dbReference type="NCBI Taxonomy" id="1274662"/>
    <lineage>
        <taxon>Eukaryota</taxon>
        <taxon>Viridiplantae</taxon>
        <taxon>Chlorophyta</taxon>
        <taxon>core chlorophytes</taxon>
        <taxon>Trebouxiophyceae</taxon>
        <taxon>Trebouxiophyceae incertae sedis</taxon>
        <taxon>Coccomyxaceae</taxon>
        <taxon>Coccomyxa</taxon>
    </lineage>
</organism>
<feature type="compositionally biased region" description="Low complexity" evidence="7">
    <location>
        <begin position="545"/>
        <end position="554"/>
    </location>
</feature>
<gene>
    <name evidence="9" type="ORF">CVIRNUC_004950</name>
</gene>
<reference evidence="9 10" key="1">
    <citation type="submission" date="2023-10" db="EMBL/GenBank/DDBJ databases">
        <authorList>
            <person name="Maclean D."/>
            <person name="Macfadyen A."/>
        </authorList>
    </citation>
    <scope>NUCLEOTIDE SEQUENCE [LARGE SCALE GENOMIC DNA]</scope>
</reference>
<keyword evidence="10" id="KW-1185">Reference proteome</keyword>
<keyword evidence="4" id="KW-0966">Cell projection</keyword>
<dbReference type="PANTHER" id="PTHR22455:SF10">
    <property type="entry name" value="CILIA- AND FLAGELLA-ASSOCIATED PROTEIN 91"/>
    <property type="match status" value="1"/>
</dbReference>
<feature type="region of interest" description="Disordered" evidence="7">
    <location>
        <begin position="438"/>
        <end position="496"/>
    </location>
</feature>
<evidence type="ECO:0000256" key="1">
    <source>
        <dbReference type="ARBA" id="ARBA00004430"/>
    </source>
</evidence>
<evidence type="ECO:0000313" key="10">
    <source>
        <dbReference type="Proteomes" id="UP001314263"/>
    </source>
</evidence>
<dbReference type="PANTHER" id="PTHR22455">
    <property type="entry name" value="CILIA- AND FLAGELLA-ASSOCIATED PROTEIN 91"/>
    <property type="match status" value="1"/>
</dbReference>
<feature type="region of interest" description="Disordered" evidence="7">
    <location>
        <begin position="1"/>
        <end position="137"/>
    </location>
</feature>
<comment type="subcellular location">
    <subcellularLocation>
        <location evidence="1">Cytoplasm</location>
        <location evidence="1">Cytoskeleton</location>
        <location evidence="1">Cilium axoneme</location>
    </subcellularLocation>
</comment>
<feature type="domain" description="CFAP91" evidence="8">
    <location>
        <begin position="142"/>
        <end position="244"/>
    </location>
</feature>
<feature type="region of interest" description="Disordered" evidence="7">
    <location>
        <begin position="870"/>
        <end position="902"/>
    </location>
</feature>
<feature type="compositionally biased region" description="Basic and acidic residues" evidence="7">
    <location>
        <begin position="783"/>
        <end position="794"/>
    </location>
</feature>
<evidence type="ECO:0000256" key="4">
    <source>
        <dbReference type="ARBA" id="ARBA00023273"/>
    </source>
</evidence>
<name>A0AAV1I461_9CHLO</name>
<dbReference type="InterPro" id="IPR026720">
    <property type="entry name" value="CFAP91"/>
</dbReference>
<feature type="compositionally biased region" description="Low complexity" evidence="7">
    <location>
        <begin position="78"/>
        <end position="89"/>
    </location>
</feature>
<keyword evidence="3" id="KW-0206">Cytoskeleton</keyword>
<dbReference type="AlphaFoldDB" id="A0AAV1I461"/>
<dbReference type="EMBL" id="CAUYUE010000006">
    <property type="protein sequence ID" value="CAK0780151.1"/>
    <property type="molecule type" value="Genomic_DNA"/>
</dbReference>
<proteinExistence type="inferred from homology"/>
<accession>A0AAV1I461</accession>
<dbReference type="Pfam" id="PF14738">
    <property type="entry name" value="CFAP91"/>
    <property type="match status" value="1"/>
</dbReference>
<evidence type="ECO:0000256" key="2">
    <source>
        <dbReference type="ARBA" id="ARBA00022490"/>
    </source>
</evidence>
<evidence type="ECO:0000256" key="6">
    <source>
        <dbReference type="ARBA" id="ARBA00029555"/>
    </source>
</evidence>
<keyword evidence="2" id="KW-0963">Cytoplasm</keyword>
<comment type="caution">
    <text evidence="9">The sequence shown here is derived from an EMBL/GenBank/DDBJ whole genome shotgun (WGS) entry which is preliminary data.</text>
</comment>
<evidence type="ECO:0000256" key="5">
    <source>
        <dbReference type="ARBA" id="ARBA00029468"/>
    </source>
</evidence>
<dbReference type="GO" id="GO:0005930">
    <property type="term" value="C:axoneme"/>
    <property type="evidence" value="ECO:0007669"/>
    <property type="project" value="UniProtKB-SubCell"/>
</dbReference>
<feature type="compositionally biased region" description="Polar residues" evidence="7">
    <location>
        <begin position="54"/>
        <end position="63"/>
    </location>
</feature>
<feature type="region of interest" description="Disordered" evidence="7">
    <location>
        <begin position="545"/>
        <end position="565"/>
    </location>
</feature>
<evidence type="ECO:0000313" key="9">
    <source>
        <dbReference type="EMBL" id="CAK0780151.1"/>
    </source>
</evidence>